<keyword evidence="1" id="KW-0812">Transmembrane</keyword>
<feature type="transmembrane region" description="Helical" evidence="1">
    <location>
        <begin position="421"/>
        <end position="445"/>
    </location>
</feature>
<name>A0A1W1CY24_9ZZZZ</name>
<feature type="transmembrane region" description="Helical" evidence="1">
    <location>
        <begin position="295"/>
        <end position="314"/>
    </location>
</feature>
<dbReference type="Gene3D" id="3.30.70.1440">
    <property type="entry name" value="Multidrug efflux transporter AcrB pore domain"/>
    <property type="match status" value="1"/>
</dbReference>
<dbReference type="GO" id="GO:0042910">
    <property type="term" value="F:xenobiotic transmembrane transporter activity"/>
    <property type="evidence" value="ECO:0007669"/>
    <property type="project" value="TreeGrafter"/>
</dbReference>
<feature type="transmembrane region" description="Helical" evidence="1">
    <location>
        <begin position="349"/>
        <end position="371"/>
    </location>
</feature>
<dbReference type="SUPFAM" id="SSF82866">
    <property type="entry name" value="Multidrug efflux transporter AcrB transmembrane domain"/>
    <property type="match status" value="1"/>
</dbReference>
<keyword evidence="1" id="KW-0472">Membrane</keyword>
<dbReference type="EMBL" id="FPHM01000166">
    <property type="protein sequence ID" value="SFV70714.1"/>
    <property type="molecule type" value="Genomic_DNA"/>
</dbReference>
<dbReference type="PANTHER" id="PTHR32063">
    <property type="match status" value="1"/>
</dbReference>
<evidence type="ECO:0000256" key="1">
    <source>
        <dbReference type="SAM" id="Phobius"/>
    </source>
</evidence>
<dbReference type="Gene3D" id="3.30.70.1430">
    <property type="entry name" value="Multidrug efflux transporter AcrB pore domain"/>
    <property type="match status" value="1"/>
</dbReference>
<dbReference type="AlphaFoldDB" id="A0A1W1CY24"/>
<dbReference type="PRINTS" id="PR00702">
    <property type="entry name" value="ACRIFLAVINRP"/>
</dbReference>
<dbReference type="Gene3D" id="3.30.2090.10">
    <property type="entry name" value="Multidrug efflux transporter AcrB TolC docking domain, DN and DC subdomains"/>
    <property type="match status" value="1"/>
</dbReference>
<feature type="transmembrane region" description="Helical" evidence="1">
    <location>
        <begin position="391"/>
        <end position="415"/>
    </location>
</feature>
<protein>
    <submittedName>
        <fullName evidence="2">RND multidrug efflux transporter Acriflavin resistance protein</fullName>
    </submittedName>
</protein>
<reference evidence="2" key="1">
    <citation type="submission" date="2016-10" db="EMBL/GenBank/DDBJ databases">
        <authorList>
            <person name="de Groot N.N."/>
        </authorList>
    </citation>
    <scope>NUCLEOTIDE SEQUENCE</scope>
</reference>
<dbReference type="Gene3D" id="1.20.1640.10">
    <property type="entry name" value="Multidrug efflux transporter AcrB transmembrane domain"/>
    <property type="match status" value="1"/>
</dbReference>
<dbReference type="GO" id="GO:0005886">
    <property type="term" value="C:plasma membrane"/>
    <property type="evidence" value="ECO:0007669"/>
    <property type="project" value="TreeGrafter"/>
</dbReference>
<evidence type="ECO:0000313" key="2">
    <source>
        <dbReference type="EMBL" id="SFV70714.1"/>
    </source>
</evidence>
<accession>A0A1W1CY24</accession>
<keyword evidence="1" id="KW-1133">Transmembrane helix</keyword>
<organism evidence="2">
    <name type="scientific">hydrothermal vent metagenome</name>
    <dbReference type="NCBI Taxonomy" id="652676"/>
    <lineage>
        <taxon>unclassified sequences</taxon>
        <taxon>metagenomes</taxon>
        <taxon>ecological metagenomes</taxon>
    </lineage>
</organism>
<gene>
    <name evidence="2" type="ORF">MNB_SV-13-961</name>
</gene>
<proteinExistence type="predicted"/>
<sequence>MDSVTSVIGIKVNKDQSFEVGENLFQIFINLHEKAPENFFDQHINPIFSLEYDDTDMIRHRLSQDISKEIQKKIVEKFKHKKVNGKVLYKEFNVYVQQAGIVSNDIDIGFEHPEREVMLKAMQRVKEKLERIEGVEDIGDNANEGERELKLRVNAYGQALGFSESSVTSILRGAFLKSEYTKMFDEQGLVRVKIEDAYKNDASALKYFQLTTADGKQRVRLSEICDFMYQKSFVKIFKEDGQKIRSLFARVEKKIITTVEVMEKLEPLLETLKKEGITLIIKGEQKENAKLKKDMSEALVIAVFLIFITLVWMFNSLVLPLIVLSIIPLSLLGALLGTYVMGINMTMPGMMGVIGLAGVVVNDGLIMIDFIKKNKSHKELSQKASMRLRPILLTSVTTVLGLSSLMFFASGQALILQPMAISLGFGVAWATVLNLYYLPLVYAVLYRVKV</sequence>
<feature type="transmembrane region" description="Helical" evidence="1">
    <location>
        <begin position="321"/>
        <end position="343"/>
    </location>
</feature>
<dbReference type="InterPro" id="IPR027463">
    <property type="entry name" value="AcrB_DN_DC_subdom"/>
</dbReference>
<dbReference type="Pfam" id="PF00873">
    <property type="entry name" value="ACR_tran"/>
    <property type="match status" value="1"/>
</dbReference>
<dbReference type="PANTHER" id="PTHR32063:SF33">
    <property type="entry name" value="RND SUPERFAMILY EFFLUX PUMP PERMEASE COMPONENT"/>
    <property type="match status" value="1"/>
</dbReference>
<dbReference type="InterPro" id="IPR001036">
    <property type="entry name" value="Acrflvin-R"/>
</dbReference>